<proteinExistence type="inferred from homology"/>
<dbReference type="InterPro" id="IPR013221">
    <property type="entry name" value="Mur_ligase_cen"/>
</dbReference>
<dbReference type="InterPro" id="IPR004101">
    <property type="entry name" value="Mur_ligase_C"/>
</dbReference>
<keyword evidence="11 12" id="KW-0961">Cell wall biogenesis/degradation</keyword>
<feature type="modified residue" description="N6-carboxylysine" evidence="12">
    <location>
        <position position="219"/>
    </location>
</feature>
<evidence type="ECO:0000256" key="12">
    <source>
        <dbReference type="HAMAP-Rule" id="MF_00208"/>
    </source>
</evidence>
<dbReference type="SUPFAM" id="SSF63418">
    <property type="entry name" value="MurE/MurF N-terminal domain"/>
    <property type="match status" value="1"/>
</dbReference>
<dbReference type="GO" id="GO:0051301">
    <property type="term" value="P:cell division"/>
    <property type="evidence" value="ECO:0007669"/>
    <property type="project" value="UniProtKB-KW"/>
</dbReference>
<dbReference type="Gene3D" id="3.40.1390.10">
    <property type="entry name" value="MurE/MurF, N-terminal domain"/>
    <property type="match status" value="1"/>
</dbReference>
<name>A0AAU8HRV7_9FIRM</name>
<comment type="pathway">
    <text evidence="1 12 13">Cell wall biogenesis; peptidoglycan biosynthesis.</text>
</comment>
<feature type="binding site" evidence="12">
    <location>
        <position position="30"/>
    </location>
    <ligand>
        <name>UDP-N-acetyl-alpha-D-muramoyl-L-alanyl-D-glutamate</name>
        <dbReference type="ChEBI" id="CHEBI:83900"/>
    </ligand>
</feature>
<comment type="subcellular location">
    <subcellularLocation>
        <location evidence="12 13">Cytoplasm</location>
    </subcellularLocation>
</comment>
<dbReference type="Pfam" id="PF02875">
    <property type="entry name" value="Mur_ligase_C"/>
    <property type="match status" value="1"/>
</dbReference>
<dbReference type="InterPro" id="IPR000713">
    <property type="entry name" value="Mur_ligase_N"/>
</dbReference>
<dbReference type="EC" id="6.3.2.-" evidence="12"/>
<accession>A0AAU8HRV7</accession>
<evidence type="ECO:0000259" key="16">
    <source>
        <dbReference type="Pfam" id="PF08245"/>
    </source>
</evidence>
<dbReference type="HAMAP" id="MF_00208">
    <property type="entry name" value="MurE"/>
    <property type="match status" value="1"/>
</dbReference>
<evidence type="ECO:0000256" key="3">
    <source>
        <dbReference type="ARBA" id="ARBA00022490"/>
    </source>
</evidence>
<dbReference type="InterPro" id="IPR035911">
    <property type="entry name" value="MurE/MurF_N"/>
</dbReference>
<gene>
    <name evidence="12" type="primary">murE</name>
    <name evidence="17" type="ORF">PRVXH_002248</name>
</gene>
<keyword evidence="7 12" id="KW-0067">ATP-binding</keyword>
<dbReference type="GO" id="GO:0071555">
    <property type="term" value="P:cell wall organization"/>
    <property type="evidence" value="ECO:0007669"/>
    <property type="project" value="UniProtKB-KW"/>
</dbReference>
<keyword evidence="6 12" id="KW-0547">Nucleotide-binding</keyword>
<evidence type="ECO:0000313" key="17">
    <source>
        <dbReference type="EMBL" id="XCI28295.1"/>
    </source>
</evidence>
<feature type="binding site" evidence="12">
    <location>
        <begin position="110"/>
        <end position="116"/>
    </location>
    <ligand>
        <name>ATP</name>
        <dbReference type="ChEBI" id="CHEBI:30616"/>
    </ligand>
</feature>
<feature type="domain" description="Mur ligase N-terminal catalytic" evidence="14">
    <location>
        <begin position="22"/>
        <end position="96"/>
    </location>
</feature>
<evidence type="ECO:0000256" key="10">
    <source>
        <dbReference type="ARBA" id="ARBA00023306"/>
    </source>
</evidence>
<evidence type="ECO:0000256" key="5">
    <source>
        <dbReference type="ARBA" id="ARBA00022618"/>
    </source>
</evidence>
<dbReference type="PANTHER" id="PTHR23135:SF4">
    <property type="entry name" value="UDP-N-ACETYLMURAMOYL-L-ALANYL-D-GLUTAMATE--2,6-DIAMINOPIMELATE LIGASE MURE HOMOLOG, CHLOROPLASTIC"/>
    <property type="match status" value="1"/>
</dbReference>
<reference evidence="17" key="2">
    <citation type="submission" date="2024-06" db="EMBL/GenBank/DDBJ databases">
        <authorList>
            <person name="Petrova K.O."/>
            <person name="Toshchakov S.V."/>
            <person name="Boltjanskaja Y.V."/>
            <person name="Kevbrin V.V."/>
        </authorList>
    </citation>
    <scope>NUCLEOTIDE SEQUENCE</scope>
    <source>
        <strain evidence="17">Z-710</strain>
    </source>
</reference>
<protein>
    <recommendedName>
        <fullName evidence="12">UDP-N-acetylmuramyl-tripeptide synthetase</fullName>
        <ecNumber evidence="12">6.3.2.-</ecNumber>
    </recommendedName>
    <alternativeName>
        <fullName evidence="12">UDP-MurNAc-tripeptide synthetase</fullName>
    </alternativeName>
</protein>
<dbReference type="Pfam" id="PF01225">
    <property type="entry name" value="Mur_ligase"/>
    <property type="match status" value="1"/>
</dbReference>
<feature type="domain" description="Mur ligase C-terminal" evidence="15">
    <location>
        <begin position="331"/>
        <end position="458"/>
    </location>
</feature>
<dbReference type="InterPro" id="IPR036565">
    <property type="entry name" value="Mur-like_cat_sf"/>
</dbReference>
<comment type="function">
    <text evidence="12">Catalyzes the addition of an amino acid to the nucleotide precursor UDP-N-acetylmuramoyl-L-alanyl-D-glutamate (UMAG) in the biosynthesis of bacterial cell-wall peptidoglycan.</text>
</comment>
<evidence type="ECO:0000256" key="7">
    <source>
        <dbReference type="ARBA" id="ARBA00022840"/>
    </source>
</evidence>
<dbReference type="Gene3D" id="3.90.190.20">
    <property type="entry name" value="Mur ligase, C-terminal domain"/>
    <property type="match status" value="1"/>
</dbReference>
<evidence type="ECO:0000259" key="14">
    <source>
        <dbReference type="Pfam" id="PF01225"/>
    </source>
</evidence>
<keyword evidence="3 12" id="KW-0963">Cytoplasm</keyword>
<dbReference type="InterPro" id="IPR036615">
    <property type="entry name" value="Mur_ligase_C_dom_sf"/>
</dbReference>
<comment type="PTM">
    <text evidence="12">Carboxylation is probably crucial for Mg(2+) binding and, consequently, for the gamma-phosphate positioning of ATP.</text>
</comment>
<keyword evidence="8 12" id="KW-0133">Cell shape</keyword>
<evidence type="ECO:0000256" key="1">
    <source>
        <dbReference type="ARBA" id="ARBA00004752"/>
    </source>
</evidence>
<dbReference type="SUPFAM" id="SSF53623">
    <property type="entry name" value="MurD-like peptide ligases, catalytic domain"/>
    <property type="match status" value="1"/>
</dbReference>
<keyword evidence="12" id="KW-0460">Magnesium</keyword>
<dbReference type="RefSeq" id="WP_353892865.1">
    <property type="nucleotide sequence ID" value="NZ_CP159485.1"/>
</dbReference>
<evidence type="ECO:0000256" key="8">
    <source>
        <dbReference type="ARBA" id="ARBA00022960"/>
    </source>
</evidence>
<feature type="binding site" evidence="12">
    <location>
        <begin position="152"/>
        <end position="153"/>
    </location>
    <ligand>
        <name>UDP-N-acetyl-alpha-D-muramoyl-L-alanyl-D-glutamate</name>
        <dbReference type="ChEBI" id="CHEBI:83900"/>
    </ligand>
</feature>
<keyword evidence="5 12" id="KW-0132">Cell division</keyword>
<feature type="domain" description="Mur ligase central" evidence="16">
    <location>
        <begin position="108"/>
        <end position="308"/>
    </location>
</feature>
<dbReference type="EMBL" id="CP159485">
    <property type="protein sequence ID" value="XCI28295.1"/>
    <property type="molecule type" value="Genomic_DNA"/>
</dbReference>
<dbReference type="InterPro" id="IPR018109">
    <property type="entry name" value="Folylpolyglutamate_synth_CS"/>
</dbReference>
<evidence type="ECO:0000256" key="13">
    <source>
        <dbReference type="RuleBase" id="RU004135"/>
    </source>
</evidence>
<comment type="similarity">
    <text evidence="2 12">Belongs to the MurCDEF family. MurE subfamily.</text>
</comment>
<comment type="cofactor">
    <cofactor evidence="12">
        <name>Mg(2+)</name>
        <dbReference type="ChEBI" id="CHEBI:18420"/>
    </cofactor>
</comment>
<keyword evidence="9 12" id="KW-0573">Peptidoglycan synthesis</keyword>
<dbReference type="NCBIfam" id="TIGR01085">
    <property type="entry name" value="murE"/>
    <property type="match status" value="1"/>
</dbReference>
<dbReference type="InterPro" id="IPR005761">
    <property type="entry name" value="UDP-N-AcMur-Glu-dNH2Pim_ligase"/>
</dbReference>
<evidence type="ECO:0000259" key="15">
    <source>
        <dbReference type="Pfam" id="PF02875"/>
    </source>
</evidence>
<dbReference type="GO" id="GO:0004326">
    <property type="term" value="F:tetrahydrofolylpolyglutamate synthase activity"/>
    <property type="evidence" value="ECO:0007669"/>
    <property type="project" value="InterPro"/>
</dbReference>
<feature type="binding site" evidence="12">
    <location>
        <position position="179"/>
    </location>
    <ligand>
        <name>UDP-N-acetyl-alpha-D-muramoyl-L-alanyl-D-glutamate</name>
        <dbReference type="ChEBI" id="CHEBI:83900"/>
    </ligand>
</feature>
<dbReference type="NCBIfam" id="NF001126">
    <property type="entry name" value="PRK00139.1-4"/>
    <property type="match status" value="1"/>
</dbReference>
<reference evidence="17" key="1">
    <citation type="journal article" date="2018" name="Antonie Van Leeuwenhoek">
        <title>Proteinivorax hydrogeniformans sp. nov., an anaerobic, haloalkaliphilic bacterium fermenting proteinaceous compounds with high hydrogen production.</title>
        <authorList>
            <person name="Boltyanskaya Y."/>
            <person name="Detkova E."/>
            <person name="Pimenov N."/>
            <person name="Kevbrin V."/>
        </authorList>
    </citation>
    <scope>NUCLEOTIDE SEQUENCE</scope>
    <source>
        <strain evidence="17">Z-710</strain>
    </source>
</reference>
<dbReference type="GO" id="GO:0005737">
    <property type="term" value="C:cytoplasm"/>
    <property type="evidence" value="ECO:0007669"/>
    <property type="project" value="UniProtKB-SubCell"/>
</dbReference>
<dbReference type="GO" id="GO:0009252">
    <property type="term" value="P:peptidoglycan biosynthetic process"/>
    <property type="evidence" value="ECO:0007669"/>
    <property type="project" value="UniProtKB-UniRule"/>
</dbReference>
<dbReference type="SUPFAM" id="SSF53244">
    <property type="entry name" value="MurD-like peptide ligases, peptide-binding domain"/>
    <property type="match status" value="1"/>
</dbReference>
<evidence type="ECO:0000256" key="9">
    <source>
        <dbReference type="ARBA" id="ARBA00022984"/>
    </source>
</evidence>
<dbReference type="PROSITE" id="PS01011">
    <property type="entry name" value="FOLYLPOLYGLU_SYNT_1"/>
    <property type="match status" value="1"/>
</dbReference>
<dbReference type="AlphaFoldDB" id="A0AAU8HRV7"/>
<keyword evidence="10 12" id="KW-0131">Cell cycle</keyword>
<sequence length="499" mass="55996">MKLANIIKHLEAIDIKGNIKIEIKGLAYNSSSVKDNYVFVAIEGFQVDGHKYIKDAISNGAKAIVVSRDIEVSEDITVIKVKDTRVALSNLSAAFYRQPSKNLELIGVTGTNGKTTTIYFVKSVLEASKRNTSLIGTVETIINGKSFCSSHTTPESLALQGMFNSMLLKKVDTCVMEVSSHSLQLSRVNDCDFNIGIFTNLTHEHLDFHGSMENYYSSKKQLFYNTNDFNIVNIDDYYGSRLATELKSHKTRLLTYGINNDADINAKDILFYKDCSEYTINTPTQKVKFKTRIPGLYNIYNSLAAVACGFALGIDLQQIKKGIEAVTSIPGRFQVIPTDKDLNIIVDYAHTPDGFENVLRTISEYAKGRIIIVFGCVGERDYTKRSKMGQIAQRYCDLSILTTDNCRSEDPKSIVNEIKKGFNKGDKPYIEILDREEAIRYAIINSSKEDTIIITGKGHEKRQIIGDKTIYFNEREIAKQALKELELTSLKNSKSLIHL</sequence>
<dbReference type="PANTHER" id="PTHR23135">
    <property type="entry name" value="MUR LIGASE FAMILY MEMBER"/>
    <property type="match status" value="1"/>
</dbReference>
<dbReference type="GO" id="GO:0005524">
    <property type="term" value="F:ATP binding"/>
    <property type="evidence" value="ECO:0007669"/>
    <property type="project" value="UniProtKB-UniRule"/>
</dbReference>
<dbReference type="Gene3D" id="3.40.1190.10">
    <property type="entry name" value="Mur-like, catalytic domain"/>
    <property type="match status" value="1"/>
</dbReference>
<dbReference type="GO" id="GO:0008360">
    <property type="term" value="P:regulation of cell shape"/>
    <property type="evidence" value="ECO:0007669"/>
    <property type="project" value="UniProtKB-KW"/>
</dbReference>
<evidence type="ECO:0000256" key="2">
    <source>
        <dbReference type="ARBA" id="ARBA00005898"/>
    </source>
</evidence>
<evidence type="ECO:0000256" key="4">
    <source>
        <dbReference type="ARBA" id="ARBA00022598"/>
    </source>
</evidence>
<feature type="binding site" evidence="12">
    <location>
        <position position="187"/>
    </location>
    <ligand>
        <name>UDP-N-acetyl-alpha-D-muramoyl-L-alanyl-D-glutamate</name>
        <dbReference type="ChEBI" id="CHEBI:83900"/>
    </ligand>
</feature>
<evidence type="ECO:0000256" key="6">
    <source>
        <dbReference type="ARBA" id="ARBA00022741"/>
    </source>
</evidence>
<dbReference type="NCBIfam" id="NF001124">
    <property type="entry name" value="PRK00139.1-2"/>
    <property type="match status" value="1"/>
</dbReference>
<evidence type="ECO:0000256" key="11">
    <source>
        <dbReference type="ARBA" id="ARBA00023316"/>
    </source>
</evidence>
<dbReference type="Pfam" id="PF08245">
    <property type="entry name" value="Mur_ligase_M"/>
    <property type="match status" value="1"/>
</dbReference>
<dbReference type="GO" id="GO:0000287">
    <property type="term" value="F:magnesium ion binding"/>
    <property type="evidence" value="ECO:0007669"/>
    <property type="project" value="UniProtKB-UniRule"/>
</dbReference>
<organism evidence="17">
    <name type="scientific">Proteinivorax hydrogeniformans</name>
    <dbReference type="NCBI Taxonomy" id="1826727"/>
    <lineage>
        <taxon>Bacteria</taxon>
        <taxon>Bacillati</taxon>
        <taxon>Bacillota</taxon>
        <taxon>Clostridia</taxon>
        <taxon>Eubacteriales</taxon>
        <taxon>Proteinivoracaceae</taxon>
        <taxon>Proteinivorax</taxon>
    </lineage>
</organism>
<comment type="caution">
    <text evidence="12">Lacks conserved residue(s) required for the propagation of feature annotation.</text>
</comment>
<keyword evidence="4 12" id="KW-0436">Ligase</keyword>